<dbReference type="EMBL" id="CP000510">
    <property type="protein sequence ID" value="ABM04746.1"/>
    <property type="molecule type" value="Genomic_DNA"/>
</dbReference>
<gene>
    <name evidence="3" type="ordered locus">Ping_3044</name>
</gene>
<dbReference type="KEGG" id="pin:Ping_3044"/>
<dbReference type="Proteomes" id="UP000000639">
    <property type="component" value="Chromosome"/>
</dbReference>
<evidence type="ECO:0000313" key="4">
    <source>
        <dbReference type="Proteomes" id="UP000000639"/>
    </source>
</evidence>
<dbReference type="eggNOG" id="ENOG503303T">
    <property type="taxonomic scope" value="Bacteria"/>
</dbReference>
<feature type="chain" id="PRO_5002637218" description="DUF4426 domain-containing protein" evidence="1">
    <location>
        <begin position="26"/>
        <end position="146"/>
    </location>
</feature>
<dbReference type="HOGENOM" id="CLU_141658_0_0_6"/>
<protein>
    <recommendedName>
        <fullName evidence="2">DUF4426 domain-containing protein</fullName>
    </recommendedName>
</protein>
<accession>A1SZ31</accession>
<dbReference type="AlphaFoldDB" id="A1SZ31"/>
<dbReference type="RefSeq" id="WP_011771300.1">
    <property type="nucleotide sequence ID" value="NC_008709.1"/>
</dbReference>
<organism evidence="3 4">
    <name type="scientific">Psychromonas ingrahamii (strain DSM 17664 / CCUG 51855 / 37)</name>
    <dbReference type="NCBI Taxonomy" id="357804"/>
    <lineage>
        <taxon>Bacteria</taxon>
        <taxon>Pseudomonadati</taxon>
        <taxon>Pseudomonadota</taxon>
        <taxon>Gammaproteobacteria</taxon>
        <taxon>Alteromonadales</taxon>
        <taxon>Psychromonadaceae</taxon>
        <taxon>Psychromonas</taxon>
    </lineage>
</organism>
<feature type="signal peptide" evidence="1">
    <location>
        <begin position="1"/>
        <end position="25"/>
    </location>
</feature>
<name>A1SZ31_PSYIN</name>
<dbReference type="InterPro" id="IPR025218">
    <property type="entry name" value="DUF4426"/>
</dbReference>
<keyword evidence="1" id="KW-0732">Signal</keyword>
<reference evidence="3 4" key="1">
    <citation type="submission" date="2007-01" db="EMBL/GenBank/DDBJ databases">
        <title>Complete sequence of Psychromonas ingrahamii 37.</title>
        <authorList>
            <consortium name="US DOE Joint Genome Institute"/>
            <person name="Copeland A."/>
            <person name="Lucas S."/>
            <person name="Lapidus A."/>
            <person name="Barry K."/>
            <person name="Detter J.C."/>
            <person name="Glavina del Rio T."/>
            <person name="Hammon N."/>
            <person name="Israni S."/>
            <person name="Dalin E."/>
            <person name="Tice H."/>
            <person name="Pitluck S."/>
            <person name="Thompson L.S."/>
            <person name="Brettin T."/>
            <person name="Bruce D."/>
            <person name="Han C."/>
            <person name="Tapia R."/>
            <person name="Schmutz J."/>
            <person name="Larimer F."/>
            <person name="Land M."/>
            <person name="Hauser L."/>
            <person name="Kyrpides N."/>
            <person name="Ivanova N."/>
            <person name="Staley J."/>
            <person name="Richardson P."/>
        </authorList>
    </citation>
    <scope>NUCLEOTIDE SEQUENCE [LARGE SCALE GENOMIC DNA]</scope>
    <source>
        <strain evidence="3 4">37</strain>
    </source>
</reference>
<dbReference type="OrthoDB" id="8563353at2"/>
<evidence type="ECO:0000313" key="3">
    <source>
        <dbReference type="EMBL" id="ABM04746.1"/>
    </source>
</evidence>
<sequence length="146" mass="16840">MLKIKQYYQVLFIASLFCFSQTGMAAQFQDFDNLEVHYIALPSTFLQPDIAKKYNIKRSQYNGLINISVLDKRNNNKSLSASLSGSGKNLLGQSEALKFQEIKEGDSIYYIADYPFLNEEIVNFNIIIKTSNKTNVLKFQHKFYIE</sequence>
<evidence type="ECO:0000259" key="2">
    <source>
        <dbReference type="Pfam" id="PF14467"/>
    </source>
</evidence>
<dbReference type="Pfam" id="PF14467">
    <property type="entry name" value="DUF4426"/>
    <property type="match status" value="1"/>
</dbReference>
<dbReference type="Gene3D" id="2.60.40.3340">
    <property type="entry name" value="Domain of unknown function DUF4426"/>
    <property type="match status" value="1"/>
</dbReference>
<keyword evidence="4" id="KW-1185">Reference proteome</keyword>
<feature type="domain" description="DUF4426" evidence="2">
    <location>
        <begin position="29"/>
        <end position="146"/>
    </location>
</feature>
<evidence type="ECO:0000256" key="1">
    <source>
        <dbReference type="SAM" id="SignalP"/>
    </source>
</evidence>
<dbReference type="STRING" id="357804.Ping_3044"/>
<proteinExistence type="predicted"/>